<reference evidence="2" key="1">
    <citation type="submission" date="2017-09" db="EMBL/GenBank/DDBJ databases">
        <title>Depth-based differentiation of microbial function through sediment-hosted aquifers and enrichment of novel symbionts in the deep terrestrial subsurface.</title>
        <authorList>
            <person name="Probst A.J."/>
            <person name="Ladd B."/>
            <person name="Jarett J.K."/>
            <person name="Geller-Mcgrath D.E."/>
            <person name="Sieber C.M.K."/>
            <person name="Emerson J.B."/>
            <person name="Anantharaman K."/>
            <person name="Thomas B.C."/>
            <person name="Malmstrom R."/>
            <person name="Stieglmeier M."/>
            <person name="Klingl A."/>
            <person name="Woyke T."/>
            <person name="Ryan C.M."/>
            <person name="Banfield J.F."/>
        </authorList>
    </citation>
    <scope>NUCLEOTIDE SEQUENCE [LARGE SCALE GENOMIC DNA]</scope>
</reference>
<feature type="non-terminal residue" evidence="1">
    <location>
        <position position="421"/>
    </location>
</feature>
<evidence type="ECO:0000313" key="2">
    <source>
        <dbReference type="Proteomes" id="UP000229449"/>
    </source>
</evidence>
<protein>
    <submittedName>
        <fullName evidence="1">Uncharacterized protein</fullName>
    </submittedName>
</protein>
<proteinExistence type="predicted"/>
<name>A0A2M7RAM5_9BACT</name>
<sequence length="421" mass="45069">MFRKNKIKLSVLLFVFLFVQFFGNFLFVDKVYAIPVEDIPLMSAFTAKWTYDKVESNLTAAALGSLVSGISYFLRKLAYDGAKYIAAGGKGQGALVFTQSPGDYFTTVASDSLSEAIGNLGTPFGLNLCAPPDLSVLTSLKVSLSKIYNNINSFKPAPGGKSLVPDGPQANCTWANFQNNWEKLPDQLGNDTISERFAKSLNDVTKTDFGTALVALAQLDQLATDKKEAALVERLEGQGFKAVTTLISGAIKSPASQVQEEAKALTAKEQAQQSASQVAGLYSSQAWPVFASALSIFINTLGSSLLDRILNKGLVTPPTGDPLDFGATALNNNRVAAEKAFSFLIAGLPQISQSSYNIIAQYSACPPTNPGLNNCVMDDGLVQALNREGNPLTIKEAMDPSVGLLHGDWYLVPKLDVVQNT</sequence>
<dbReference type="EMBL" id="PFMA01000006">
    <property type="protein sequence ID" value="PIY93694.1"/>
    <property type="molecule type" value="Genomic_DNA"/>
</dbReference>
<organism evidence="1 2">
    <name type="scientific">Candidatus Magasanikbacteria bacterium CG_4_10_14_0_8_um_filter_32_14</name>
    <dbReference type="NCBI Taxonomy" id="1974640"/>
    <lineage>
        <taxon>Bacteria</taxon>
        <taxon>Candidatus Magasanikiibacteriota</taxon>
    </lineage>
</organism>
<evidence type="ECO:0000313" key="1">
    <source>
        <dbReference type="EMBL" id="PIY93694.1"/>
    </source>
</evidence>
<gene>
    <name evidence="1" type="ORF">COY69_00290</name>
</gene>
<dbReference type="AlphaFoldDB" id="A0A2M7RAM5"/>
<accession>A0A2M7RAM5</accession>
<dbReference type="Proteomes" id="UP000229449">
    <property type="component" value="Unassembled WGS sequence"/>
</dbReference>
<comment type="caution">
    <text evidence="1">The sequence shown here is derived from an EMBL/GenBank/DDBJ whole genome shotgun (WGS) entry which is preliminary data.</text>
</comment>